<reference evidence="1" key="1">
    <citation type="journal article" date="2015" name="Nature">
        <title>Complex archaea that bridge the gap between prokaryotes and eukaryotes.</title>
        <authorList>
            <person name="Spang A."/>
            <person name="Saw J.H."/>
            <person name="Jorgensen S.L."/>
            <person name="Zaremba-Niedzwiedzka K."/>
            <person name="Martijn J."/>
            <person name="Lind A.E."/>
            <person name="van Eijk R."/>
            <person name="Schleper C."/>
            <person name="Guy L."/>
            <person name="Ettema T.J."/>
        </authorList>
    </citation>
    <scope>NUCLEOTIDE SEQUENCE</scope>
</reference>
<accession>A0A0F9H7D1</accession>
<dbReference type="AlphaFoldDB" id="A0A0F9H7D1"/>
<name>A0A0F9H7D1_9ZZZZ</name>
<gene>
    <name evidence="1" type="ORF">LCGC14_1738910</name>
</gene>
<organism evidence="1">
    <name type="scientific">marine sediment metagenome</name>
    <dbReference type="NCBI Taxonomy" id="412755"/>
    <lineage>
        <taxon>unclassified sequences</taxon>
        <taxon>metagenomes</taxon>
        <taxon>ecological metagenomes</taxon>
    </lineage>
</organism>
<protein>
    <submittedName>
        <fullName evidence="1">Uncharacterized protein</fullName>
    </submittedName>
</protein>
<dbReference type="EMBL" id="LAZR01015882">
    <property type="protein sequence ID" value="KKM06945.1"/>
    <property type="molecule type" value="Genomic_DNA"/>
</dbReference>
<proteinExistence type="predicted"/>
<comment type="caution">
    <text evidence="1">The sequence shown here is derived from an EMBL/GenBank/DDBJ whole genome shotgun (WGS) entry which is preliminary data.</text>
</comment>
<evidence type="ECO:0000313" key="1">
    <source>
        <dbReference type="EMBL" id="KKM06945.1"/>
    </source>
</evidence>
<sequence>MAGQVSQPALKDMPRVVRPTAGLTSLVVDTSPQLGGRLDPNSKQIGWAKGGDITAADPLVLGSDGNYFDVAGDTNFASITVTAGTLFMLQFDGTPTLTHNATTLDLPGEANITAVAGDSLIGYATAANQVHVILYTKADGTAVVDVDSGGWTWLATVTASNAASVDFTSSIDGTYSQYVIVGVDINPATDDTDLWIRTDSNGGASFDAGASDYGWTVDGVISPTPTTADSIDSADAQIVTNSTIAANGLGNGADESSQIIIWISNPAGTTYNKIITWQLGVQGTTAGEVHIYHGVGIRRATAAINAIQFLMSSGNIDGVFRLYGVANA</sequence>